<evidence type="ECO:0000313" key="5">
    <source>
        <dbReference type="EMBL" id="UQA96621.1"/>
    </source>
</evidence>
<comment type="caution">
    <text evidence="3">Lacks conserved residue(s) required for the propagation of feature annotation.</text>
</comment>
<keyword evidence="1 3" id="KW-0596">Phosphopantetheine</keyword>
<dbReference type="Gene3D" id="1.10.1200.10">
    <property type="entry name" value="ACP-like"/>
    <property type="match status" value="1"/>
</dbReference>
<dbReference type="InterPro" id="IPR009081">
    <property type="entry name" value="PP-bd_ACP"/>
</dbReference>
<comment type="PTM">
    <text evidence="3">4'-phosphopantetheine is transferred from CoA to a specific serine of apo-ACP by AcpS. This modification is essential for activity because fatty acids are bound in thioester linkage to the sulfhydryl of the prosthetic group.</text>
</comment>
<accession>A0ABY4MFQ4</accession>
<comment type="subcellular location">
    <subcellularLocation>
        <location evidence="3">Cytoplasm</location>
    </subcellularLocation>
</comment>
<keyword evidence="3" id="KW-0276">Fatty acid metabolism</keyword>
<dbReference type="InterPro" id="IPR003231">
    <property type="entry name" value="ACP"/>
</dbReference>
<evidence type="ECO:0000256" key="3">
    <source>
        <dbReference type="HAMAP-Rule" id="MF_01217"/>
    </source>
</evidence>
<evidence type="ECO:0000256" key="1">
    <source>
        <dbReference type="ARBA" id="ARBA00022450"/>
    </source>
</evidence>
<feature type="domain" description="Carrier" evidence="4">
    <location>
        <begin position="2"/>
        <end position="80"/>
    </location>
</feature>
<dbReference type="HAMAP" id="MF_01217">
    <property type="entry name" value="Acyl_carrier"/>
    <property type="match status" value="1"/>
</dbReference>
<comment type="similarity">
    <text evidence="3">Belongs to the acyl carrier protein (ACP) family.</text>
</comment>
<dbReference type="EMBL" id="CP086322">
    <property type="protein sequence ID" value="UQA96621.1"/>
    <property type="molecule type" value="Genomic_DNA"/>
</dbReference>
<keyword evidence="3" id="KW-0443">Lipid metabolism</keyword>
<dbReference type="SUPFAM" id="SSF47336">
    <property type="entry name" value="ACP-like"/>
    <property type="match status" value="1"/>
</dbReference>
<protein>
    <recommendedName>
        <fullName evidence="3">Acyl carrier protein</fullName>
        <shortName evidence="3">ACP</shortName>
    </recommendedName>
</protein>
<evidence type="ECO:0000313" key="6">
    <source>
        <dbReference type="Proteomes" id="UP000830115"/>
    </source>
</evidence>
<dbReference type="Proteomes" id="UP000830115">
    <property type="component" value="Chromosome"/>
</dbReference>
<comment type="pathway">
    <text evidence="3">Lipid metabolism; fatty acid biosynthesis.</text>
</comment>
<gene>
    <name evidence="3" type="primary">acpP</name>
    <name evidence="5" type="ORF">K9S39_36320</name>
</gene>
<keyword evidence="3" id="KW-0963">Cytoplasm</keyword>
<organism evidence="5 6">
    <name type="scientific">Streptomyces halobius</name>
    <dbReference type="NCBI Taxonomy" id="2879846"/>
    <lineage>
        <taxon>Bacteria</taxon>
        <taxon>Bacillati</taxon>
        <taxon>Actinomycetota</taxon>
        <taxon>Actinomycetes</taxon>
        <taxon>Kitasatosporales</taxon>
        <taxon>Streptomycetaceae</taxon>
        <taxon>Streptomyces</taxon>
    </lineage>
</organism>
<evidence type="ECO:0000256" key="2">
    <source>
        <dbReference type="ARBA" id="ARBA00022553"/>
    </source>
</evidence>
<name>A0ABY4MFQ4_9ACTN</name>
<sequence>MSSIEDRVKKITSERLGADISECTNSASFIVDLGANPEENEDLDELYLELAEEFEVEFPEDAAEKITTVGAAIDYLKQQGAR</sequence>
<keyword evidence="3" id="KW-0275">Fatty acid biosynthesis</keyword>
<dbReference type="PROSITE" id="PS50075">
    <property type="entry name" value="CARRIER"/>
    <property type="match status" value="1"/>
</dbReference>
<dbReference type="RefSeq" id="WP_248867548.1">
    <property type="nucleotide sequence ID" value="NZ_CP086322.1"/>
</dbReference>
<comment type="function">
    <text evidence="3">Carrier of the growing fatty acid chain in fatty acid biosynthesis.</text>
</comment>
<reference evidence="5" key="1">
    <citation type="submission" date="2021-10" db="EMBL/GenBank/DDBJ databases">
        <title>Streptomyces nigrumlapis sp.nov.,an antimicrobial producing actinobacterium isolated from Black Gobi rocks.</title>
        <authorList>
            <person name="Wen Y."/>
            <person name="Zhang W."/>
            <person name="Liu X.G."/>
        </authorList>
    </citation>
    <scope>NUCLEOTIDE SEQUENCE</scope>
    <source>
        <strain evidence="5">ST13-2-2</strain>
    </source>
</reference>
<keyword evidence="2 3" id="KW-0597">Phosphoprotein</keyword>
<evidence type="ECO:0000259" key="4">
    <source>
        <dbReference type="PROSITE" id="PS50075"/>
    </source>
</evidence>
<proteinExistence type="inferred from homology"/>
<keyword evidence="3" id="KW-0444">Lipid biosynthesis</keyword>
<dbReference type="InterPro" id="IPR036736">
    <property type="entry name" value="ACP-like_sf"/>
</dbReference>
<keyword evidence="6" id="KW-1185">Reference proteome</keyword>